<sequence length="144" mass="16805">WIVRSSSMKNEQIAAVRCKCGRPAHVWGSRDGYLCGCINPDCTISLERSRKSKAESIEKWNAKMKRESHGNAWHPCQYVDCKLEHDGSWIDGKWYEWEDVHGNREVARMKLDAIDHFYPHAKIIKEEGVCRYRELEEGEDNADH</sequence>
<dbReference type="AlphaFoldDB" id="A0AAW6C967"/>
<dbReference type="EMBL" id="JAQLWO010000044">
    <property type="protein sequence ID" value="MDB7908765.1"/>
    <property type="molecule type" value="Genomic_DNA"/>
</dbReference>
<gene>
    <name evidence="1" type="ORF">PND83_22535</name>
</gene>
<protein>
    <recommendedName>
        <fullName evidence="3">AP2 domain-containing protein</fullName>
    </recommendedName>
</protein>
<feature type="non-terminal residue" evidence="1">
    <location>
        <position position="1"/>
    </location>
</feature>
<evidence type="ECO:0000313" key="2">
    <source>
        <dbReference type="Proteomes" id="UP001211006"/>
    </source>
</evidence>
<reference evidence="1" key="1">
    <citation type="submission" date="2023-01" db="EMBL/GenBank/DDBJ databases">
        <title>Human gut microbiome strain richness.</title>
        <authorList>
            <person name="Chen-Liaw A."/>
        </authorList>
    </citation>
    <scope>NUCLEOTIDE SEQUENCE</scope>
    <source>
        <strain evidence="1">2225st1_A6_2225SCRN_200828</strain>
    </source>
</reference>
<proteinExistence type="predicted"/>
<comment type="caution">
    <text evidence="1">The sequence shown here is derived from an EMBL/GenBank/DDBJ whole genome shotgun (WGS) entry which is preliminary data.</text>
</comment>
<organism evidence="1 2">
    <name type="scientific">Flavonifractor plautii</name>
    <name type="common">Fusobacterium plautii</name>
    <dbReference type="NCBI Taxonomy" id="292800"/>
    <lineage>
        <taxon>Bacteria</taxon>
        <taxon>Bacillati</taxon>
        <taxon>Bacillota</taxon>
        <taxon>Clostridia</taxon>
        <taxon>Eubacteriales</taxon>
        <taxon>Oscillospiraceae</taxon>
        <taxon>Flavonifractor</taxon>
    </lineage>
</organism>
<evidence type="ECO:0000313" key="1">
    <source>
        <dbReference type="EMBL" id="MDB7908765.1"/>
    </source>
</evidence>
<dbReference type="Proteomes" id="UP001211006">
    <property type="component" value="Unassembled WGS sequence"/>
</dbReference>
<dbReference type="RefSeq" id="WP_271908904.1">
    <property type="nucleotide sequence ID" value="NZ_JAQLWN010000040.1"/>
</dbReference>
<accession>A0AAW6C967</accession>
<name>A0AAW6C967_FLAPL</name>
<evidence type="ECO:0008006" key="3">
    <source>
        <dbReference type="Google" id="ProtNLM"/>
    </source>
</evidence>